<comment type="similarity">
    <text evidence="2 8">Belongs to the TRAFAC class translation factor GTPase superfamily. Classic translation factor GTPase family. PrfC subfamily.</text>
</comment>
<dbReference type="InterPro" id="IPR027417">
    <property type="entry name" value="P-loop_NTPase"/>
</dbReference>
<dbReference type="SUPFAM" id="SSF50447">
    <property type="entry name" value="Translation proteins"/>
    <property type="match status" value="1"/>
</dbReference>
<dbReference type="AlphaFoldDB" id="A0A916VV01"/>
<comment type="caution">
    <text evidence="10">The sequence shown here is derived from an EMBL/GenBank/DDBJ whole genome shotgun (WGS) entry which is preliminary data.</text>
</comment>
<dbReference type="InterPro" id="IPR009000">
    <property type="entry name" value="Transl_B-barrel_sf"/>
</dbReference>
<feature type="binding site" evidence="8">
    <location>
        <begin position="18"/>
        <end position="25"/>
    </location>
    <ligand>
        <name>GTP</name>
        <dbReference type="ChEBI" id="CHEBI:37565"/>
    </ligand>
</feature>
<evidence type="ECO:0000256" key="4">
    <source>
        <dbReference type="ARBA" id="ARBA00022741"/>
    </source>
</evidence>
<dbReference type="PROSITE" id="PS00301">
    <property type="entry name" value="G_TR_1"/>
    <property type="match status" value="1"/>
</dbReference>
<dbReference type="SUPFAM" id="SSF54980">
    <property type="entry name" value="EF-G C-terminal domain-like"/>
    <property type="match status" value="1"/>
</dbReference>
<dbReference type="EMBL" id="BMKB01000001">
    <property type="protein sequence ID" value="GGA37785.1"/>
    <property type="molecule type" value="Genomic_DNA"/>
</dbReference>
<keyword evidence="5 8" id="KW-0648">Protein biosynthesis</keyword>
<dbReference type="GO" id="GO:0006449">
    <property type="term" value="P:regulation of translational termination"/>
    <property type="evidence" value="ECO:0007669"/>
    <property type="project" value="UniProtKB-UniRule"/>
</dbReference>
<evidence type="ECO:0000256" key="2">
    <source>
        <dbReference type="ARBA" id="ARBA00009978"/>
    </source>
</evidence>
<dbReference type="PROSITE" id="PS51722">
    <property type="entry name" value="G_TR_2"/>
    <property type="match status" value="1"/>
</dbReference>
<dbReference type="InterPro" id="IPR004548">
    <property type="entry name" value="PrfC"/>
</dbReference>
<keyword evidence="11" id="KW-1185">Reference proteome</keyword>
<comment type="function">
    <text evidence="8">Increases the formation of ribosomal termination complexes and stimulates activities of RF-1 and RF-2. It binds guanine nucleotides and has strong preference for UGA stop codons. It may interact directly with the ribosome. The stimulation of RF-1 and RF-2 is significantly reduced by GTP and GDP, but not by GMP.</text>
</comment>
<dbReference type="GO" id="GO:0097216">
    <property type="term" value="F:guanosine tetraphosphate binding"/>
    <property type="evidence" value="ECO:0007669"/>
    <property type="project" value="UniProtKB-ARBA"/>
</dbReference>
<dbReference type="PRINTS" id="PR00315">
    <property type="entry name" value="ELONGATNFCT"/>
</dbReference>
<dbReference type="Gene3D" id="3.40.50.300">
    <property type="entry name" value="P-loop containing nucleotide triphosphate hydrolases"/>
    <property type="match status" value="1"/>
</dbReference>
<dbReference type="NCBIfam" id="TIGR00231">
    <property type="entry name" value="small_GTP"/>
    <property type="match status" value="1"/>
</dbReference>
<protein>
    <recommendedName>
        <fullName evidence="7 8">Peptide chain release factor 3</fullName>
        <shortName evidence="8">RF-3</shortName>
    </recommendedName>
</protein>
<gene>
    <name evidence="8 10" type="primary">prfC</name>
    <name evidence="10" type="ORF">GCM10011499_03930</name>
</gene>
<feature type="binding site" evidence="8">
    <location>
        <begin position="86"/>
        <end position="90"/>
    </location>
    <ligand>
        <name>GTP</name>
        <dbReference type="ChEBI" id="CHEBI:37565"/>
    </ligand>
</feature>
<proteinExistence type="inferred from homology"/>
<feature type="domain" description="Tr-type G" evidence="9">
    <location>
        <begin position="9"/>
        <end position="273"/>
    </location>
</feature>
<evidence type="ECO:0000259" key="9">
    <source>
        <dbReference type="PROSITE" id="PS51722"/>
    </source>
</evidence>
<evidence type="ECO:0000256" key="5">
    <source>
        <dbReference type="ARBA" id="ARBA00022917"/>
    </source>
</evidence>
<dbReference type="HAMAP" id="MF_00072">
    <property type="entry name" value="Rel_fac_3"/>
    <property type="match status" value="1"/>
</dbReference>
<dbReference type="NCBIfam" id="TIGR00503">
    <property type="entry name" value="prfC"/>
    <property type="match status" value="1"/>
</dbReference>
<dbReference type="InterPro" id="IPR031157">
    <property type="entry name" value="G_TR_CS"/>
</dbReference>
<name>A0A916VV01_9HYPH</name>
<evidence type="ECO:0000256" key="6">
    <source>
        <dbReference type="ARBA" id="ARBA00023134"/>
    </source>
</evidence>
<dbReference type="NCBIfam" id="NF001964">
    <property type="entry name" value="PRK00741.1"/>
    <property type="match status" value="1"/>
</dbReference>
<dbReference type="InterPro" id="IPR032090">
    <property type="entry name" value="RF3_C"/>
</dbReference>
<dbReference type="Gene3D" id="2.40.30.10">
    <property type="entry name" value="Translation factors"/>
    <property type="match status" value="1"/>
</dbReference>
<dbReference type="PANTHER" id="PTHR43556:SF2">
    <property type="entry name" value="PEPTIDE CHAIN RELEASE FACTOR RF3"/>
    <property type="match status" value="1"/>
</dbReference>
<evidence type="ECO:0000256" key="1">
    <source>
        <dbReference type="ARBA" id="ARBA00004496"/>
    </source>
</evidence>
<dbReference type="Proteomes" id="UP000596977">
    <property type="component" value="Unassembled WGS sequence"/>
</dbReference>
<evidence type="ECO:0000256" key="8">
    <source>
        <dbReference type="HAMAP-Rule" id="MF_00072"/>
    </source>
</evidence>
<dbReference type="InterPro" id="IPR005225">
    <property type="entry name" value="Small_GTP-bd"/>
</dbReference>
<dbReference type="Pfam" id="PF22042">
    <property type="entry name" value="EF-G_D2"/>
    <property type="match status" value="1"/>
</dbReference>
<keyword evidence="6 8" id="KW-0342">GTP-binding</keyword>
<dbReference type="GO" id="GO:0016150">
    <property type="term" value="F:translation release factor activity, codon nonspecific"/>
    <property type="evidence" value="ECO:0007669"/>
    <property type="project" value="TreeGrafter"/>
</dbReference>
<reference evidence="10 11" key="1">
    <citation type="journal article" date="2014" name="Int. J. Syst. Evol. Microbiol.">
        <title>Complete genome sequence of Corynebacterium casei LMG S-19264T (=DSM 44701T), isolated from a smear-ripened cheese.</title>
        <authorList>
            <consortium name="US DOE Joint Genome Institute (JGI-PGF)"/>
            <person name="Walter F."/>
            <person name="Albersmeier A."/>
            <person name="Kalinowski J."/>
            <person name="Ruckert C."/>
        </authorList>
    </citation>
    <scope>NUCLEOTIDE SEQUENCE [LARGE SCALE GENOMIC DNA]</scope>
    <source>
        <strain evidence="10 11">CGMCC 1.15896</strain>
    </source>
</reference>
<dbReference type="InterPro" id="IPR053905">
    <property type="entry name" value="EF-G-like_DII"/>
</dbReference>
<dbReference type="Pfam" id="PF00009">
    <property type="entry name" value="GTP_EFTU"/>
    <property type="match status" value="1"/>
</dbReference>
<dbReference type="InterPro" id="IPR035647">
    <property type="entry name" value="EFG_III/V"/>
</dbReference>
<keyword evidence="3 8" id="KW-0963">Cytoplasm</keyword>
<comment type="subcellular location">
    <subcellularLocation>
        <location evidence="1 8">Cytoplasm</location>
    </subcellularLocation>
</comment>
<dbReference type="Pfam" id="PF16658">
    <property type="entry name" value="RF3_C"/>
    <property type="match status" value="1"/>
</dbReference>
<evidence type="ECO:0000313" key="10">
    <source>
        <dbReference type="EMBL" id="GGA37785.1"/>
    </source>
</evidence>
<dbReference type="PANTHER" id="PTHR43556">
    <property type="entry name" value="PEPTIDE CHAIN RELEASE FACTOR RF3"/>
    <property type="match status" value="1"/>
</dbReference>
<evidence type="ECO:0000313" key="11">
    <source>
        <dbReference type="Proteomes" id="UP000596977"/>
    </source>
</evidence>
<dbReference type="FunFam" id="3.40.50.300:FF:000542">
    <property type="entry name" value="Peptide chain release factor 3"/>
    <property type="match status" value="1"/>
</dbReference>
<dbReference type="GO" id="GO:0003924">
    <property type="term" value="F:GTPase activity"/>
    <property type="evidence" value="ECO:0007669"/>
    <property type="project" value="InterPro"/>
</dbReference>
<accession>A0A916VV01</accession>
<keyword evidence="4 8" id="KW-0547">Nucleotide-binding</keyword>
<dbReference type="GO" id="GO:0005829">
    <property type="term" value="C:cytosol"/>
    <property type="evidence" value="ECO:0007669"/>
    <property type="project" value="TreeGrafter"/>
</dbReference>
<dbReference type="InterPro" id="IPR038467">
    <property type="entry name" value="RF3_dom_3_sf"/>
</dbReference>
<evidence type="ECO:0000256" key="3">
    <source>
        <dbReference type="ARBA" id="ARBA00022490"/>
    </source>
</evidence>
<sequence length="526" mass="57524">MSATSNGHQTRRTFAIISHPDAGKTTLTEKLLLNSGAIHLAGQVAERGERRRTRSDWMEIEQKRGISITSSVMTFEHDGLTLNLLDTPGHADFSEDTYRTLTAVDSAIMVIDAAKGIEAQTLKLFEVCRLRDIPIITFVNKIDREARDTLEILDEIMETLALDTAPMMWPVGAGVDFSGLIDLEQGRFVNPDGTPEADAPGVTAIASRFATTQNQTIAAAMEGLELARESLPKFDLEAYREGHLTPVYFGSALKSIGVRELLEAVCRFAPSPRIQPARPEPVDPAGAKCTGFVFKVQANMDPNHRDRVAFVRLAAGTMSRGMKLKNVRSGKEIKVNNPMFFFARERELADSAVAGDVVGIPNHGTLSVGDTLTEGADITVTGIPNFAPELLRRVHLSDTSKTKQLAKALSDLAEEGVIQVFKPSIGAGYYVGAVGPLQLEVLTSRAQAEYGVPIRIEPAQYVTARWVKVGDEKAFEKFAALHRLNIAQDRYGDPVFLAPSQWEIDRCAKDFPELTFMATKDRGIAA</sequence>
<evidence type="ECO:0000256" key="7">
    <source>
        <dbReference type="ARBA" id="ARBA00073639"/>
    </source>
</evidence>
<organism evidence="10 11">
    <name type="scientific">Pelagibacterium lentulum</name>
    <dbReference type="NCBI Taxonomy" id="2029865"/>
    <lineage>
        <taxon>Bacteria</taxon>
        <taxon>Pseudomonadati</taxon>
        <taxon>Pseudomonadota</taxon>
        <taxon>Alphaproteobacteria</taxon>
        <taxon>Hyphomicrobiales</taxon>
        <taxon>Devosiaceae</taxon>
        <taxon>Pelagibacterium</taxon>
    </lineage>
</organism>
<dbReference type="FunFam" id="3.30.70.3280:FF:000001">
    <property type="entry name" value="Peptide chain release factor 3"/>
    <property type="match status" value="1"/>
</dbReference>
<dbReference type="InterPro" id="IPR000795">
    <property type="entry name" value="T_Tr_GTP-bd_dom"/>
</dbReference>
<dbReference type="Gene3D" id="3.30.70.3280">
    <property type="entry name" value="Peptide chain release factor 3, domain III"/>
    <property type="match status" value="1"/>
</dbReference>
<dbReference type="GO" id="GO:0005525">
    <property type="term" value="F:GTP binding"/>
    <property type="evidence" value="ECO:0007669"/>
    <property type="project" value="UniProtKB-UniRule"/>
</dbReference>
<dbReference type="SUPFAM" id="SSF52540">
    <property type="entry name" value="P-loop containing nucleoside triphosphate hydrolases"/>
    <property type="match status" value="1"/>
</dbReference>
<dbReference type="GO" id="GO:0016149">
    <property type="term" value="F:translation release factor activity, codon specific"/>
    <property type="evidence" value="ECO:0007669"/>
    <property type="project" value="UniProtKB-UniRule"/>
</dbReference>
<comment type="caution">
    <text evidence="8">Lacks conserved residue(s) required for the propagation of feature annotation.</text>
</comment>